<reference evidence="3" key="1">
    <citation type="submission" date="2021-12" db="EMBL/GenBank/DDBJ databases">
        <authorList>
            <person name="Rodrigo-Torres L."/>
            <person name="Arahal R. D."/>
            <person name="Lucena T."/>
        </authorList>
    </citation>
    <scope>NUCLEOTIDE SEQUENCE</scope>
    <source>
        <strain evidence="3">CECT 8858</strain>
    </source>
</reference>
<evidence type="ECO:0000313" key="4">
    <source>
        <dbReference type="Proteomes" id="UP000837932"/>
    </source>
</evidence>
<keyword evidence="4" id="KW-1185">Reference proteome</keyword>
<comment type="caution">
    <text evidence="3">The sequence shown here is derived from an EMBL/GenBank/DDBJ whole genome shotgun (WGS) entry which is preliminary data.</text>
</comment>
<dbReference type="RefSeq" id="WP_238805337.1">
    <property type="nucleotide sequence ID" value="NZ_CAKLPY010000001.1"/>
</dbReference>
<name>A0ABN8EQ63_9BACT</name>
<dbReference type="Gene3D" id="2.120.10.10">
    <property type="match status" value="1"/>
</dbReference>
<feature type="signal peptide" evidence="1">
    <location>
        <begin position="1"/>
        <end position="18"/>
    </location>
</feature>
<accession>A0ABN8EQ63</accession>
<sequence length="340" mass="38402">MKNKIAIFAILLSFNAFSQVKMVNNQFIDSFPVEKSCHASTIVELSNGKFMAAWFAGEYESHPKVGIYISTLEEGIWSKPTKIADGIENEDKQFACWNPVLFKNNLGKLFLFYKVGINPREWWGVMKTSNDEGKTWSKASKLPKDILGPIKNKPIQLPSGEILSPSSTESLDAKIWKTHVEFSDANGENWEKIDIDCADYGVIQPSILTHKDGRLQMLLRSRQNNIIQSWSVDNGKTWSKLSPINLPNPNSGIDAVTLKNGDFLLVYNPLPSGKDWSNGRNILKVAISKDGNNWTDIYELENQKKAEFSYPAIIQANDGNIHITYTYDRKLIKNVVLKVE</sequence>
<dbReference type="PANTHER" id="PTHR43752">
    <property type="entry name" value="BNR/ASP-BOX REPEAT FAMILY PROTEIN"/>
    <property type="match status" value="1"/>
</dbReference>
<dbReference type="CDD" id="cd15482">
    <property type="entry name" value="Sialidase_non-viral"/>
    <property type="match status" value="1"/>
</dbReference>
<evidence type="ECO:0000313" key="3">
    <source>
        <dbReference type="EMBL" id="CAH0995050.1"/>
    </source>
</evidence>
<evidence type="ECO:0000256" key="1">
    <source>
        <dbReference type="SAM" id="SignalP"/>
    </source>
</evidence>
<dbReference type="SUPFAM" id="SSF50939">
    <property type="entry name" value="Sialidases"/>
    <property type="match status" value="1"/>
</dbReference>
<dbReference type="InterPro" id="IPR011040">
    <property type="entry name" value="Sialidase"/>
</dbReference>
<organism evidence="3 4">
    <name type="scientific">Emticicia aquatica</name>
    <dbReference type="NCBI Taxonomy" id="1681835"/>
    <lineage>
        <taxon>Bacteria</taxon>
        <taxon>Pseudomonadati</taxon>
        <taxon>Bacteroidota</taxon>
        <taxon>Cytophagia</taxon>
        <taxon>Cytophagales</taxon>
        <taxon>Leadbetterellaceae</taxon>
        <taxon>Emticicia</taxon>
    </lineage>
</organism>
<gene>
    <name evidence="3" type="ORF">EMA8858_01170</name>
</gene>
<dbReference type="Proteomes" id="UP000837932">
    <property type="component" value="Unassembled WGS sequence"/>
</dbReference>
<dbReference type="PANTHER" id="PTHR43752:SF2">
    <property type="entry name" value="BNR_ASP-BOX REPEAT FAMILY PROTEIN"/>
    <property type="match status" value="1"/>
</dbReference>
<protein>
    <recommendedName>
        <fullName evidence="2">Sialidase domain-containing protein</fullName>
    </recommendedName>
</protein>
<dbReference type="Pfam" id="PF13088">
    <property type="entry name" value="BNR_2"/>
    <property type="match status" value="1"/>
</dbReference>
<feature type="chain" id="PRO_5047003596" description="Sialidase domain-containing protein" evidence="1">
    <location>
        <begin position="19"/>
        <end position="340"/>
    </location>
</feature>
<dbReference type="EMBL" id="CAKLPY010000001">
    <property type="protein sequence ID" value="CAH0995050.1"/>
    <property type="molecule type" value="Genomic_DNA"/>
</dbReference>
<evidence type="ECO:0000259" key="2">
    <source>
        <dbReference type="Pfam" id="PF13088"/>
    </source>
</evidence>
<dbReference type="InterPro" id="IPR036278">
    <property type="entry name" value="Sialidase_sf"/>
</dbReference>
<feature type="domain" description="Sialidase" evidence="2">
    <location>
        <begin position="48"/>
        <end position="323"/>
    </location>
</feature>
<proteinExistence type="predicted"/>
<keyword evidence="1" id="KW-0732">Signal</keyword>